<dbReference type="InterPro" id="IPR036390">
    <property type="entry name" value="WH_DNA-bd_sf"/>
</dbReference>
<dbReference type="GO" id="GO:0003700">
    <property type="term" value="F:DNA-binding transcription factor activity"/>
    <property type="evidence" value="ECO:0007669"/>
    <property type="project" value="InterPro"/>
</dbReference>
<dbReference type="PANTHER" id="PTHR30537">
    <property type="entry name" value="HTH-TYPE TRANSCRIPTIONAL REGULATOR"/>
    <property type="match status" value="1"/>
</dbReference>
<dbReference type="InterPro" id="IPR036388">
    <property type="entry name" value="WH-like_DNA-bd_sf"/>
</dbReference>
<evidence type="ECO:0000256" key="3">
    <source>
        <dbReference type="ARBA" id="ARBA00023125"/>
    </source>
</evidence>
<reference evidence="6" key="1">
    <citation type="submission" date="2016-04" db="EMBL/GenBank/DDBJ databases">
        <authorList>
            <person name="Evans L.H."/>
            <person name="Alamgir A."/>
            <person name="Owens N."/>
            <person name="Weber N.D."/>
            <person name="Virtaneva K."/>
            <person name="Barbian K."/>
            <person name="Babar A."/>
            <person name="Rosenke K."/>
        </authorList>
    </citation>
    <scope>NUCLEOTIDE SEQUENCE</scope>
    <source>
        <strain evidence="6">86</strain>
    </source>
</reference>
<evidence type="ECO:0000256" key="1">
    <source>
        <dbReference type="ARBA" id="ARBA00009437"/>
    </source>
</evidence>
<dbReference type="InterPro" id="IPR058163">
    <property type="entry name" value="LysR-type_TF_proteobact-type"/>
</dbReference>
<sequence>MIETDDLRFLAAIAASPSLAAAARMLDVSPPAVTQRLRGLETRLGVRLVDRGGRRLALTGEGELLAKRGREIVGALDALNDTLLERRGEVAGDLRVVAPFGFGRRYVASLAAQFRAEHPRLRLDLSLLDRLSHAPDGSWDIAIHIGAPEVSARLTMRRLAPNARVLCASPGYLARAGVPARPADLRTHACIALRENDEDVTMWPFRARPGGAVERVRIAPFLSSNDGEVVKAWALAGHGLIVRSEWDVAEDLRAGRLVRVLDDYDLPPAPVVALMGTEPAARSARARAFLDAIVARLRTPPWRVSAADADAAG</sequence>
<dbReference type="AlphaFoldDB" id="A0A212JGM8"/>
<name>A0A212JGM8_9PROT</name>
<dbReference type="InterPro" id="IPR000847">
    <property type="entry name" value="LysR_HTH_N"/>
</dbReference>
<accession>A0A212JGM8</accession>
<keyword evidence="2" id="KW-0805">Transcription regulation</keyword>
<dbReference type="Pfam" id="PF03466">
    <property type="entry name" value="LysR_substrate"/>
    <property type="match status" value="1"/>
</dbReference>
<evidence type="ECO:0000313" key="6">
    <source>
        <dbReference type="EMBL" id="SBV98609.1"/>
    </source>
</evidence>
<dbReference type="EMBL" id="FLUO01000001">
    <property type="protein sequence ID" value="SBV98609.1"/>
    <property type="molecule type" value="Genomic_DNA"/>
</dbReference>
<dbReference type="InterPro" id="IPR005119">
    <property type="entry name" value="LysR_subst-bd"/>
</dbReference>
<keyword evidence="4" id="KW-0804">Transcription</keyword>
<dbReference type="GO" id="GO:0006351">
    <property type="term" value="P:DNA-templated transcription"/>
    <property type="evidence" value="ECO:0007669"/>
    <property type="project" value="TreeGrafter"/>
</dbReference>
<comment type="similarity">
    <text evidence="1">Belongs to the LysR transcriptional regulatory family.</text>
</comment>
<protein>
    <submittedName>
        <fullName evidence="6">Transcriptional regulator, LysR family</fullName>
    </submittedName>
</protein>
<dbReference type="PANTHER" id="PTHR30537:SF5">
    <property type="entry name" value="HTH-TYPE TRANSCRIPTIONAL ACTIVATOR TTDR-RELATED"/>
    <property type="match status" value="1"/>
</dbReference>
<dbReference type="GO" id="GO:0043565">
    <property type="term" value="F:sequence-specific DNA binding"/>
    <property type="evidence" value="ECO:0007669"/>
    <property type="project" value="TreeGrafter"/>
</dbReference>
<dbReference type="PROSITE" id="PS50931">
    <property type="entry name" value="HTH_LYSR"/>
    <property type="match status" value="1"/>
</dbReference>
<dbReference type="SUPFAM" id="SSF53850">
    <property type="entry name" value="Periplasmic binding protein-like II"/>
    <property type="match status" value="1"/>
</dbReference>
<keyword evidence="3" id="KW-0238">DNA-binding</keyword>
<evidence type="ECO:0000259" key="5">
    <source>
        <dbReference type="PROSITE" id="PS50931"/>
    </source>
</evidence>
<dbReference type="SUPFAM" id="SSF46785">
    <property type="entry name" value="Winged helix' DNA-binding domain"/>
    <property type="match status" value="1"/>
</dbReference>
<gene>
    <name evidence="6" type="ORF">KL86APRO_11032</name>
</gene>
<dbReference type="Gene3D" id="3.40.190.290">
    <property type="match status" value="1"/>
</dbReference>
<dbReference type="Pfam" id="PF00126">
    <property type="entry name" value="HTH_1"/>
    <property type="match status" value="1"/>
</dbReference>
<proteinExistence type="inferred from homology"/>
<dbReference type="Gene3D" id="1.10.10.10">
    <property type="entry name" value="Winged helix-like DNA-binding domain superfamily/Winged helix DNA-binding domain"/>
    <property type="match status" value="1"/>
</dbReference>
<evidence type="ECO:0000256" key="2">
    <source>
        <dbReference type="ARBA" id="ARBA00023015"/>
    </source>
</evidence>
<organism evidence="6">
    <name type="scientific">uncultured Alphaproteobacteria bacterium</name>
    <dbReference type="NCBI Taxonomy" id="91750"/>
    <lineage>
        <taxon>Bacteria</taxon>
        <taxon>Pseudomonadati</taxon>
        <taxon>Pseudomonadota</taxon>
        <taxon>Alphaproteobacteria</taxon>
        <taxon>environmental samples</taxon>
    </lineage>
</organism>
<feature type="domain" description="HTH lysR-type" evidence="5">
    <location>
        <begin position="2"/>
        <end position="59"/>
    </location>
</feature>
<evidence type="ECO:0000256" key="4">
    <source>
        <dbReference type="ARBA" id="ARBA00023163"/>
    </source>
</evidence>